<evidence type="ECO:0000313" key="2">
    <source>
        <dbReference type="Proteomes" id="UP000054995"/>
    </source>
</evidence>
<comment type="caution">
    <text evidence="1">The sequence shown here is derived from an EMBL/GenBank/DDBJ whole genome shotgun (WGS) entry which is preliminary data.</text>
</comment>
<evidence type="ECO:0000313" key="1">
    <source>
        <dbReference type="EMBL" id="KRY74923.1"/>
    </source>
</evidence>
<proteinExistence type="predicted"/>
<reference evidence="1 2" key="1">
    <citation type="submission" date="2015-01" db="EMBL/GenBank/DDBJ databases">
        <title>Evolution of Trichinella species and genotypes.</title>
        <authorList>
            <person name="Korhonen P.K."/>
            <person name="Edoardo P."/>
            <person name="Giuseppe L.R."/>
            <person name="Gasser R.B."/>
        </authorList>
    </citation>
    <scope>NUCLEOTIDE SEQUENCE [LARGE SCALE GENOMIC DNA]</scope>
    <source>
        <strain evidence="1">ISS470</strain>
    </source>
</reference>
<organism evidence="1 2">
    <name type="scientific">Trichinella pseudospiralis</name>
    <name type="common">Parasitic roundworm</name>
    <dbReference type="NCBI Taxonomy" id="6337"/>
    <lineage>
        <taxon>Eukaryota</taxon>
        <taxon>Metazoa</taxon>
        <taxon>Ecdysozoa</taxon>
        <taxon>Nematoda</taxon>
        <taxon>Enoplea</taxon>
        <taxon>Dorylaimia</taxon>
        <taxon>Trichinellida</taxon>
        <taxon>Trichinellidae</taxon>
        <taxon>Trichinella</taxon>
    </lineage>
</organism>
<dbReference type="EMBL" id="JYDT01000952">
    <property type="protein sequence ID" value="KRY74923.1"/>
    <property type="molecule type" value="Genomic_DNA"/>
</dbReference>
<gene>
    <name evidence="1" type="ORF">T4D_12159</name>
</gene>
<dbReference type="Proteomes" id="UP000054995">
    <property type="component" value="Unassembled WGS sequence"/>
</dbReference>
<keyword evidence="2" id="KW-1185">Reference proteome</keyword>
<dbReference type="AlphaFoldDB" id="A0A0V1EM56"/>
<protein>
    <submittedName>
        <fullName evidence="1">Uncharacterized protein</fullName>
    </submittedName>
</protein>
<name>A0A0V1EM56_TRIPS</name>
<sequence>MLGRSGTRRTIFCRSAIQGRPNAIGCLTAQIKCKEQFKLWPCPWAKFCTRSFRDTPLPSFVLNYDPVRHRQVVFAN</sequence>
<accession>A0A0V1EM56</accession>